<evidence type="ECO:0000313" key="10">
    <source>
        <dbReference type="EMBL" id="KAF2750991.1"/>
    </source>
</evidence>
<keyword evidence="4 7" id="KW-0863">Zinc-finger</keyword>
<evidence type="ECO:0000313" key="11">
    <source>
        <dbReference type="Proteomes" id="UP000799440"/>
    </source>
</evidence>
<evidence type="ECO:0000259" key="9">
    <source>
        <dbReference type="PROSITE" id="PS50157"/>
    </source>
</evidence>
<keyword evidence="11" id="KW-1185">Reference proteome</keyword>
<evidence type="ECO:0000256" key="6">
    <source>
        <dbReference type="ARBA" id="ARBA00023242"/>
    </source>
</evidence>
<dbReference type="PROSITE" id="PS00028">
    <property type="entry name" value="ZINC_FINGER_C2H2_1"/>
    <property type="match status" value="2"/>
</dbReference>
<dbReference type="SMART" id="SM00355">
    <property type="entry name" value="ZnF_C2H2"/>
    <property type="match status" value="2"/>
</dbReference>
<evidence type="ECO:0000256" key="1">
    <source>
        <dbReference type="ARBA" id="ARBA00004123"/>
    </source>
</evidence>
<dbReference type="PROSITE" id="PS50157">
    <property type="entry name" value="ZINC_FINGER_C2H2_2"/>
    <property type="match status" value="2"/>
</dbReference>
<dbReference type="GO" id="GO:0008270">
    <property type="term" value="F:zinc ion binding"/>
    <property type="evidence" value="ECO:0007669"/>
    <property type="project" value="UniProtKB-KW"/>
</dbReference>
<feature type="compositionally biased region" description="Low complexity" evidence="8">
    <location>
        <begin position="66"/>
        <end position="78"/>
    </location>
</feature>
<dbReference type="Proteomes" id="UP000799440">
    <property type="component" value="Unassembled WGS sequence"/>
</dbReference>
<evidence type="ECO:0000256" key="4">
    <source>
        <dbReference type="ARBA" id="ARBA00022771"/>
    </source>
</evidence>
<evidence type="ECO:0000256" key="8">
    <source>
        <dbReference type="SAM" id="MobiDB-lite"/>
    </source>
</evidence>
<dbReference type="CDD" id="cd12148">
    <property type="entry name" value="fungal_TF_MHR"/>
    <property type="match status" value="1"/>
</dbReference>
<organism evidence="10 11">
    <name type="scientific">Sporormia fimetaria CBS 119925</name>
    <dbReference type="NCBI Taxonomy" id="1340428"/>
    <lineage>
        <taxon>Eukaryota</taxon>
        <taxon>Fungi</taxon>
        <taxon>Dikarya</taxon>
        <taxon>Ascomycota</taxon>
        <taxon>Pezizomycotina</taxon>
        <taxon>Dothideomycetes</taxon>
        <taxon>Pleosporomycetidae</taxon>
        <taxon>Pleosporales</taxon>
        <taxon>Sporormiaceae</taxon>
        <taxon>Sporormia</taxon>
    </lineage>
</organism>
<proteinExistence type="predicted"/>
<protein>
    <recommendedName>
        <fullName evidence="9">C2H2-type domain-containing protein</fullName>
    </recommendedName>
</protein>
<comment type="subcellular location">
    <subcellularLocation>
        <location evidence="1">Nucleus</location>
    </subcellularLocation>
</comment>
<keyword evidence="5" id="KW-0862">Zinc</keyword>
<dbReference type="GO" id="GO:0006351">
    <property type="term" value="P:DNA-templated transcription"/>
    <property type="evidence" value="ECO:0007669"/>
    <property type="project" value="InterPro"/>
</dbReference>
<dbReference type="GO" id="GO:0000978">
    <property type="term" value="F:RNA polymerase II cis-regulatory region sequence-specific DNA binding"/>
    <property type="evidence" value="ECO:0007669"/>
    <property type="project" value="InterPro"/>
</dbReference>
<evidence type="ECO:0000256" key="7">
    <source>
        <dbReference type="PROSITE-ProRule" id="PRU00042"/>
    </source>
</evidence>
<gene>
    <name evidence="10" type="ORF">M011DRAFT_437676</name>
</gene>
<keyword evidence="2" id="KW-0479">Metal-binding</keyword>
<dbReference type="EMBL" id="MU006563">
    <property type="protein sequence ID" value="KAF2750991.1"/>
    <property type="molecule type" value="Genomic_DNA"/>
</dbReference>
<evidence type="ECO:0000256" key="3">
    <source>
        <dbReference type="ARBA" id="ARBA00022737"/>
    </source>
</evidence>
<evidence type="ECO:0000256" key="5">
    <source>
        <dbReference type="ARBA" id="ARBA00022833"/>
    </source>
</evidence>
<dbReference type="GO" id="GO:0005634">
    <property type="term" value="C:nucleus"/>
    <property type="evidence" value="ECO:0007669"/>
    <property type="project" value="UniProtKB-SubCell"/>
</dbReference>
<accession>A0A6A6VP26</accession>
<dbReference type="Pfam" id="PF04082">
    <property type="entry name" value="Fungal_trans"/>
    <property type="match status" value="1"/>
</dbReference>
<dbReference type="PANTHER" id="PTHR40626">
    <property type="entry name" value="MIP31509P"/>
    <property type="match status" value="1"/>
</dbReference>
<dbReference type="InterPro" id="IPR051059">
    <property type="entry name" value="VerF-like"/>
</dbReference>
<feature type="compositionally biased region" description="Polar residues" evidence="8">
    <location>
        <begin position="124"/>
        <end position="139"/>
    </location>
</feature>
<dbReference type="AlphaFoldDB" id="A0A6A6VP26"/>
<dbReference type="OrthoDB" id="10018191at2759"/>
<sequence>MALKQCSLCDRKFTKLEHVKRHERSHTRERPYECPTCKKHFSRSDVLFRHCKGHAQNALNLLNGQQQPNSVDQQSQHQKLPHQTEPKKTPRSRLQTETSNTSVPTPRVSQEAAISPLSARRDSQQVPAQNGEKNQTLNPSPGPQTHIRPSPIVQQTASPSDSRLEALLNAAQHLEPGTEVSWRTPSPMNMTPEQHDRYMANRRQEMPPPIDPGIDMISFSPAGHVSSLDQWAFELVQSNHPLPNRTPADALQTWLFPMENDMLNGSHMAIDHHFDHEVYRYQNNHASPSGSSVSIASRIPTERFARVESCWPSRSRKTTRLMPTLWQSLISCEHINILSMVQPGATETPMSERERRNSRWGLDEECRDLLQNALNNINWTPSLLRSDSCADTASSNGEAGASPGGDGVQFPPAELLDISLEMYFYYFHPTLPIVHIPTFSARNAPRSLLLSMCLIGLSILGTNGAAKFVSRTFPTVLQMVTTEMQTLLNGNQRPERQMCIIATGVLALNLASITGRKSRVSQAENLYTDLISAAQNLGLFSCNECPSPDALLEDIMDIDARWKAWIKIECVKRTIFGLVESDCWYAAYLSASPIIRTESVHILPPCEYSLYHANSAAKWFHLGQRGARIHTTRITPSFLPTPGLKIDNTSFRSLLTLLLLRVYESNDRLAPATGPQKQLEPWRIYTEDPRSRELIPLLVNLSSFSIDALRTADLNSAVLWHASCMMLGANIRYFELAAGRSGPGPAVGALEDISAWSQTPSARRALLHAAQIYKLLFDRKVSDIVNPHSVVALFQAALVLGLYIFTLPPTPNPNPGSNDTSVELLEPIDWSQVGHVGFTDAPTPASPGAQFGAFGSDGSIANFIRNGGPFSITGIAMEAGYLAARRTLLHCADLMDGMGRWKSRTFGQILHIMSDDLTDTEGQEDEP</sequence>
<feature type="compositionally biased region" description="Polar residues" evidence="8">
    <location>
        <begin position="92"/>
        <end position="108"/>
    </location>
</feature>
<keyword evidence="6" id="KW-0539">Nucleus</keyword>
<name>A0A6A6VP26_9PLEO</name>
<feature type="domain" description="C2H2-type" evidence="9">
    <location>
        <begin position="32"/>
        <end position="59"/>
    </location>
</feature>
<dbReference type="InterPro" id="IPR013087">
    <property type="entry name" value="Znf_C2H2_type"/>
</dbReference>
<dbReference type="SUPFAM" id="SSF57667">
    <property type="entry name" value="beta-beta-alpha zinc fingers"/>
    <property type="match status" value="1"/>
</dbReference>
<dbReference type="GO" id="GO:0000981">
    <property type="term" value="F:DNA-binding transcription factor activity, RNA polymerase II-specific"/>
    <property type="evidence" value="ECO:0007669"/>
    <property type="project" value="InterPro"/>
</dbReference>
<dbReference type="PANTHER" id="PTHR40626:SF7">
    <property type="entry name" value="TRANSCRIPTION FACTOR, PUTATIVE (AFU_ORTHOLOGUE AFUA_1G04110)-RELATED"/>
    <property type="match status" value="1"/>
</dbReference>
<reference evidence="10" key="1">
    <citation type="journal article" date="2020" name="Stud. Mycol.">
        <title>101 Dothideomycetes genomes: a test case for predicting lifestyles and emergence of pathogens.</title>
        <authorList>
            <person name="Haridas S."/>
            <person name="Albert R."/>
            <person name="Binder M."/>
            <person name="Bloem J."/>
            <person name="Labutti K."/>
            <person name="Salamov A."/>
            <person name="Andreopoulos B."/>
            <person name="Baker S."/>
            <person name="Barry K."/>
            <person name="Bills G."/>
            <person name="Bluhm B."/>
            <person name="Cannon C."/>
            <person name="Castanera R."/>
            <person name="Culley D."/>
            <person name="Daum C."/>
            <person name="Ezra D."/>
            <person name="Gonzalez J."/>
            <person name="Henrissat B."/>
            <person name="Kuo A."/>
            <person name="Liang C."/>
            <person name="Lipzen A."/>
            <person name="Lutzoni F."/>
            <person name="Magnuson J."/>
            <person name="Mondo S."/>
            <person name="Nolan M."/>
            <person name="Ohm R."/>
            <person name="Pangilinan J."/>
            <person name="Park H.-J."/>
            <person name="Ramirez L."/>
            <person name="Alfaro M."/>
            <person name="Sun H."/>
            <person name="Tritt A."/>
            <person name="Yoshinaga Y."/>
            <person name="Zwiers L.-H."/>
            <person name="Turgeon B."/>
            <person name="Goodwin S."/>
            <person name="Spatafora J."/>
            <person name="Crous P."/>
            <person name="Grigoriev I."/>
        </authorList>
    </citation>
    <scope>NUCLEOTIDE SEQUENCE</scope>
    <source>
        <strain evidence="10">CBS 119925</strain>
    </source>
</reference>
<dbReference type="InterPro" id="IPR007219">
    <property type="entry name" value="XnlR_reg_dom"/>
</dbReference>
<dbReference type="InterPro" id="IPR036236">
    <property type="entry name" value="Znf_C2H2_sf"/>
</dbReference>
<keyword evidence="3" id="KW-0677">Repeat</keyword>
<evidence type="ECO:0000256" key="2">
    <source>
        <dbReference type="ARBA" id="ARBA00022723"/>
    </source>
</evidence>
<dbReference type="GO" id="GO:0000785">
    <property type="term" value="C:chromatin"/>
    <property type="evidence" value="ECO:0007669"/>
    <property type="project" value="TreeGrafter"/>
</dbReference>
<feature type="domain" description="C2H2-type" evidence="9">
    <location>
        <begin position="4"/>
        <end position="31"/>
    </location>
</feature>
<feature type="region of interest" description="Disordered" evidence="8">
    <location>
        <begin position="66"/>
        <end position="160"/>
    </location>
</feature>
<dbReference type="Gene3D" id="3.30.160.60">
    <property type="entry name" value="Classic Zinc Finger"/>
    <property type="match status" value="2"/>
</dbReference>